<dbReference type="EMBL" id="CACVBS010000090">
    <property type="protein sequence ID" value="CAA7270489.1"/>
    <property type="molecule type" value="Genomic_DNA"/>
</dbReference>
<evidence type="ECO:0000313" key="1">
    <source>
        <dbReference type="EMBL" id="CAA7270489.1"/>
    </source>
</evidence>
<proteinExistence type="predicted"/>
<evidence type="ECO:0000313" key="2">
    <source>
        <dbReference type="Proteomes" id="UP000467700"/>
    </source>
</evidence>
<protein>
    <submittedName>
        <fullName evidence="1">Uncharacterized protein</fullName>
    </submittedName>
</protein>
<reference evidence="1 2" key="1">
    <citation type="submission" date="2020-01" db="EMBL/GenBank/DDBJ databases">
        <authorList>
            <person name="Gupta K D."/>
        </authorList>
    </citation>
    <scope>NUCLEOTIDE SEQUENCE [LARGE SCALE GENOMIC DNA]</scope>
</reference>
<accession>A0A8S0VUL7</accession>
<name>A0A8S0VUL7_CYCAE</name>
<comment type="caution">
    <text evidence="1">The sequence shown here is derived from an EMBL/GenBank/DDBJ whole genome shotgun (WGS) entry which is preliminary data.</text>
</comment>
<dbReference type="Proteomes" id="UP000467700">
    <property type="component" value="Unassembled WGS sequence"/>
</dbReference>
<organism evidence="1 2">
    <name type="scientific">Cyclocybe aegerita</name>
    <name type="common">Black poplar mushroom</name>
    <name type="synonym">Agrocybe aegerita</name>
    <dbReference type="NCBI Taxonomy" id="1973307"/>
    <lineage>
        <taxon>Eukaryota</taxon>
        <taxon>Fungi</taxon>
        <taxon>Dikarya</taxon>
        <taxon>Basidiomycota</taxon>
        <taxon>Agaricomycotina</taxon>
        <taxon>Agaricomycetes</taxon>
        <taxon>Agaricomycetidae</taxon>
        <taxon>Agaricales</taxon>
        <taxon>Agaricineae</taxon>
        <taxon>Bolbitiaceae</taxon>
        <taxon>Cyclocybe</taxon>
    </lineage>
</organism>
<dbReference type="AlphaFoldDB" id="A0A8S0VUL7"/>
<sequence>MSMITSRPEPSFIPTLEDVFGAQAHLSERVPPELANDILDYAGYWAKVSTSFPTNNGTGKVISARHKDNLNSAEVLVLTPTMENWIGLDFFKIREVRFKLESHDQGWADENSSPLPYLPSWTWFEATIIRDPRYTASTPEEDAFVKKALEKSRRGQETKSSIITVPNLHAAAGLGEDMWDIQRNVRASSVFRSHEILFKEDSNDVASGKTPGKIGNDGMTGAGSGDGFVSALQKEDRIAVIARARKLRWDNHVKEIEVEVYYSV</sequence>
<keyword evidence="2" id="KW-1185">Reference proteome</keyword>
<gene>
    <name evidence="1" type="ORF">AAE3_LOCUS12688</name>
</gene>
<dbReference type="OrthoDB" id="66095at2759"/>